<dbReference type="Proteomes" id="UP000281549">
    <property type="component" value="Unassembled WGS sequence"/>
</dbReference>
<feature type="transmembrane region" description="Helical" evidence="1">
    <location>
        <begin position="12"/>
        <end position="28"/>
    </location>
</feature>
<keyword evidence="1" id="KW-0812">Transmembrane</keyword>
<dbReference type="AlphaFoldDB" id="A0A4P9YFK6"/>
<evidence type="ECO:0000313" key="3">
    <source>
        <dbReference type="Proteomes" id="UP000281549"/>
    </source>
</evidence>
<sequence>MTHLSDYSYIDRGIGILIFFIWAIDHIYTVDGLSSMKLSKIRKKDAKTLCTVLIFTSMLFVMLYDMLSIYIKYSMGMWYDSTMDKCVTMPKARYPDAFLKPLVITDFFFNLAWGTKGSAMFLIQLTWHHVSKTYAGKTDFLSSREIQIFKFVSVISIILYPLLQFVFIPGTVLSTITPQFVSNVQLLAAAILSWYTSKRFTKLKQTLPNNSLIGPRLNHYIQKNRVLGAYLFMEGFFLFLLNLDFITAKYTMHSKFLLDLLTRILNFGSVMVYPTALDLLYPLDVLKGQNTSIEQSKGLPTGMPRKTMDEYGMQLNDSRSIKREIMM</sequence>
<evidence type="ECO:0000256" key="1">
    <source>
        <dbReference type="SAM" id="Phobius"/>
    </source>
</evidence>
<feature type="transmembrane region" description="Helical" evidence="1">
    <location>
        <begin position="180"/>
        <end position="197"/>
    </location>
</feature>
<proteinExistence type="predicted"/>
<name>A0A4P9YFK6_ROZAC</name>
<protein>
    <submittedName>
        <fullName evidence="2">Uncharacterized protein</fullName>
    </submittedName>
</protein>
<keyword evidence="1" id="KW-0472">Membrane</keyword>
<feature type="transmembrane region" description="Helical" evidence="1">
    <location>
        <begin position="148"/>
        <end position="168"/>
    </location>
</feature>
<dbReference type="EMBL" id="ML006040">
    <property type="protein sequence ID" value="RKP17080.1"/>
    <property type="molecule type" value="Genomic_DNA"/>
</dbReference>
<reference evidence="3" key="1">
    <citation type="journal article" date="2018" name="Nat. Microbiol.">
        <title>Leveraging single-cell genomics to expand the fungal tree of life.</title>
        <authorList>
            <person name="Ahrendt S.R."/>
            <person name="Quandt C.A."/>
            <person name="Ciobanu D."/>
            <person name="Clum A."/>
            <person name="Salamov A."/>
            <person name="Andreopoulos B."/>
            <person name="Cheng J.F."/>
            <person name="Woyke T."/>
            <person name="Pelin A."/>
            <person name="Henrissat B."/>
            <person name="Reynolds N.K."/>
            <person name="Benny G.L."/>
            <person name="Smith M.E."/>
            <person name="James T.Y."/>
            <person name="Grigoriev I.V."/>
        </authorList>
    </citation>
    <scope>NUCLEOTIDE SEQUENCE [LARGE SCALE GENOMIC DNA]</scope>
    <source>
        <strain evidence="3">CSF55</strain>
    </source>
</reference>
<keyword evidence="1" id="KW-1133">Transmembrane helix</keyword>
<accession>A0A4P9YFK6</accession>
<organism evidence="2 3">
    <name type="scientific">Rozella allomycis (strain CSF55)</name>
    <dbReference type="NCBI Taxonomy" id="988480"/>
    <lineage>
        <taxon>Eukaryota</taxon>
        <taxon>Fungi</taxon>
        <taxon>Fungi incertae sedis</taxon>
        <taxon>Cryptomycota</taxon>
        <taxon>Cryptomycota incertae sedis</taxon>
        <taxon>Rozella</taxon>
    </lineage>
</organism>
<feature type="transmembrane region" description="Helical" evidence="1">
    <location>
        <begin position="49"/>
        <end position="71"/>
    </location>
</feature>
<feature type="transmembrane region" description="Helical" evidence="1">
    <location>
        <begin position="226"/>
        <end position="248"/>
    </location>
</feature>
<gene>
    <name evidence="2" type="ORF">ROZALSC1DRAFT_24565</name>
</gene>
<feature type="transmembrane region" description="Helical" evidence="1">
    <location>
        <begin position="107"/>
        <end position="127"/>
    </location>
</feature>
<evidence type="ECO:0000313" key="2">
    <source>
        <dbReference type="EMBL" id="RKP17080.1"/>
    </source>
</evidence>